<proteinExistence type="predicted"/>
<organism evidence="3 4">
    <name type="scientific">Collybia nuda</name>
    <dbReference type="NCBI Taxonomy" id="64659"/>
    <lineage>
        <taxon>Eukaryota</taxon>
        <taxon>Fungi</taxon>
        <taxon>Dikarya</taxon>
        <taxon>Basidiomycota</taxon>
        <taxon>Agaricomycotina</taxon>
        <taxon>Agaricomycetes</taxon>
        <taxon>Agaricomycetidae</taxon>
        <taxon>Agaricales</taxon>
        <taxon>Tricholomatineae</taxon>
        <taxon>Clitocybaceae</taxon>
        <taxon>Collybia</taxon>
    </lineage>
</organism>
<gene>
    <name evidence="3" type="ORF">BDZ94DRAFT_1287540</name>
</gene>
<reference evidence="3" key="1">
    <citation type="submission" date="2020-11" db="EMBL/GenBank/DDBJ databases">
        <authorList>
            <consortium name="DOE Joint Genome Institute"/>
            <person name="Ahrendt S."/>
            <person name="Riley R."/>
            <person name="Andreopoulos W."/>
            <person name="Labutti K."/>
            <person name="Pangilinan J."/>
            <person name="Ruiz-Duenas F.J."/>
            <person name="Barrasa J.M."/>
            <person name="Sanchez-Garcia M."/>
            <person name="Camarero S."/>
            <person name="Miyauchi S."/>
            <person name="Serrano A."/>
            <person name="Linde D."/>
            <person name="Babiker R."/>
            <person name="Drula E."/>
            <person name="Ayuso-Fernandez I."/>
            <person name="Pacheco R."/>
            <person name="Padilla G."/>
            <person name="Ferreira P."/>
            <person name="Barriuso J."/>
            <person name="Kellner H."/>
            <person name="Castanera R."/>
            <person name="Alfaro M."/>
            <person name="Ramirez L."/>
            <person name="Pisabarro A.G."/>
            <person name="Kuo A."/>
            <person name="Tritt A."/>
            <person name="Lipzen A."/>
            <person name="He G."/>
            <person name="Yan M."/>
            <person name="Ng V."/>
            <person name="Cullen D."/>
            <person name="Martin F."/>
            <person name="Rosso M.-N."/>
            <person name="Henrissat B."/>
            <person name="Hibbett D."/>
            <person name="Martinez A.T."/>
            <person name="Grigoriev I.V."/>
        </authorList>
    </citation>
    <scope>NUCLEOTIDE SEQUENCE</scope>
    <source>
        <strain evidence="3">CBS 247.69</strain>
    </source>
</reference>
<feature type="transmembrane region" description="Helical" evidence="2">
    <location>
        <begin position="118"/>
        <end position="143"/>
    </location>
</feature>
<dbReference type="Proteomes" id="UP000807353">
    <property type="component" value="Unassembled WGS sequence"/>
</dbReference>
<feature type="compositionally biased region" description="Basic and acidic residues" evidence="1">
    <location>
        <begin position="320"/>
        <end position="329"/>
    </location>
</feature>
<feature type="transmembrane region" description="Helical" evidence="2">
    <location>
        <begin position="20"/>
        <end position="42"/>
    </location>
</feature>
<feature type="transmembrane region" description="Helical" evidence="2">
    <location>
        <begin position="204"/>
        <end position="223"/>
    </location>
</feature>
<feature type="transmembrane region" description="Helical" evidence="2">
    <location>
        <begin position="163"/>
        <end position="183"/>
    </location>
</feature>
<dbReference type="AlphaFoldDB" id="A0A9P5YFX8"/>
<feature type="region of interest" description="Disordered" evidence="1">
    <location>
        <begin position="320"/>
        <end position="342"/>
    </location>
</feature>
<name>A0A9P5YFX8_9AGAR</name>
<comment type="caution">
    <text evidence="3">The sequence shown here is derived from an EMBL/GenBank/DDBJ whole genome shotgun (WGS) entry which is preliminary data.</text>
</comment>
<accession>A0A9P5YFX8</accession>
<evidence type="ECO:0000313" key="4">
    <source>
        <dbReference type="Proteomes" id="UP000807353"/>
    </source>
</evidence>
<sequence length="342" mass="38047">MPDWKSMAEVQKDADVFSKFMHALLGLYIYEWFLSLGFDWDFISGRKKFRWPMIFYFGGRYLLLFAMIGIIVALDTTSEINCQALYTFNQLAGNAALGLASINLSIRTMAVWSQNRYIIGILVLIIMGHWSLILQGVLLSAVWDPTKGCIILTTNNKILATTFIYSMCFDLVVLVLNAYKLLGINSKNQGFGASRIAKMIFEDGLIFFIIAFLANLLATVFMVLNLNQIMSVIFNVPACVASTIVAGRVVRRLTNFTNQGPEIYGGSTSQGGNINFRSNTRGINTIASFKSGPQTGVHVQMETFTQAELGHERGLDYETKSRRTLRDGSETDGDIESKGSPI</sequence>
<evidence type="ECO:0008006" key="5">
    <source>
        <dbReference type="Google" id="ProtNLM"/>
    </source>
</evidence>
<keyword evidence="2" id="KW-0472">Membrane</keyword>
<keyword evidence="4" id="KW-1185">Reference proteome</keyword>
<feature type="transmembrane region" description="Helical" evidence="2">
    <location>
        <begin position="54"/>
        <end position="74"/>
    </location>
</feature>
<keyword evidence="2" id="KW-0812">Transmembrane</keyword>
<feature type="transmembrane region" description="Helical" evidence="2">
    <location>
        <begin position="229"/>
        <end position="250"/>
    </location>
</feature>
<evidence type="ECO:0000256" key="1">
    <source>
        <dbReference type="SAM" id="MobiDB-lite"/>
    </source>
</evidence>
<dbReference type="OrthoDB" id="3197626at2759"/>
<evidence type="ECO:0000313" key="3">
    <source>
        <dbReference type="EMBL" id="KAF9467909.1"/>
    </source>
</evidence>
<protein>
    <recommendedName>
        <fullName evidence="5">Transmembrane protein</fullName>
    </recommendedName>
</protein>
<keyword evidence="2" id="KW-1133">Transmembrane helix</keyword>
<feature type="transmembrane region" description="Helical" evidence="2">
    <location>
        <begin position="86"/>
        <end position="106"/>
    </location>
</feature>
<dbReference type="EMBL" id="MU150235">
    <property type="protein sequence ID" value="KAF9467909.1"/>
    <property type="molecule type" value="Genomic_DNA"/>
</dbReference>
<evidence type="ECO:0000256" key="2">
    <source>
        <dbReference type="SAM" id="Phobius"/>
    </source>
</evidence>